<dbReference type="PATRIC" id="fig|1453496.5.peg.2738"/>
<keyword evidence="2" id="KW-1185">Reference proteome</keyword>
<evidence type="ECO:0000313" key="2">
    <source>
        <dbReference type="Proteomes" id="UP000029986"/>
    </source>
</evidence>
<name>A0A097R3K0_HAFAL</name>
<gene>
    <name evidence="1" type="ORF">AT03_13430</name>
</gene>
<dbReference type="EMBL" id="CP009706">
    <property type="protein sequence ID" value="AIU73295.1"/>
    <property type="molecule type" value="Genomic_DNA"/>
</dbReference>
<dbReference type="AlphaFoldDB" id="A0A097R3K0"/>
<protein>
    <submittedName>
        <fullName evidence="1">Uncharacterized protein</fullName>
    </submittedName>
</protein>
<dbReference type="KEGG" id="hav:AT03_13430"/>
<organism evidence="1 2">
    <name type="scientific">Hafnia alvei FB1</name>
    <dbReference type="NCBI Taxonomy" id="1453496"/>
    <lineage>
        <taxon>Bacteria</taxon>
        <taxon>Pseudomonadati</taxon>
        <taxon>Pseudomonadota</taxon>
        <taxon>Gammaproteobacteria</taxon>
        <taxon>Enterobacterales</taxon>
        <taxon>Hafniaceae</taxon>
        <taxon>Hafnia</taxon>
    </lineage>
</organism>
<proteinExistence type="predicted"/>
<dbReference type="RefSeq" id="WP_025796697.1">
    <property type="nucleotide sequence ID" value="NZ_CP009706.1"/>
</dbReference>
<sequence>MSEKLFQNGRKPEQVAYDLALVLASRDADIKTAKELLKQVKIYYPECLSAAQEMREQEIENTITNIPVTFPC</sequence>
<accession>A0A097R3K0</accession>
<evidence type="ECO:0000313" key="1">
    <source>
        <dbReference type="EMBL" id="AIU73295.1"/>
    </source>
</evidence>
<dbReference type="Proteomes" id="UP000029986">
    <property type="component" value="Chromosome"/>
</dbReference>
<dbReference type="HOGENOM" id="CLU_201772_0_0_6"/>
<reference evidence="1 2" key="1">
    <citation type="journal article" date="2014" name="Gut Pathog.">
        <title>Gene clusters of Hafnia alvei strain FB1 important in survival and pathogenesis: a draft genome perspective.</title>
        <authorList>
            <person name="Tan J.Y."/>
            <person name="Yin W.F."/>
            <person name="Chan K.G."/>
        </authorList>
    </citation>
    <scope>NUCLEOTIDE SEQUENCE [LARGE SCALE GENOMIC DNA]</scope>
    <source>
        <strain evidence="1 2">FB1</strain>
    </source>
</reference>